<name>A0A4Z2F584_9TELE</name>
<protein>
    <submittedName>
        <fullName evidence="2">Uncharacterized protein</fullName>
    </submittedName>
</protein>
<organism evidence="2 3">
    <name type="scientific">Liparis tanakae</name>
    <name type="common">Tanaka's snailfish</name>
    <dbReference type="NCBI Taxonomy" id="230148"/>
    <lineage>
        <taxon>Eukaryota</taxon>
        <taxon>Metazoa</taxon>
        <taxon>Chordata</taxon>
        <taxon>Craniata</taxon>
        <taxon>Vertebrata</taxon>
        <taxon>Euteleostomi</taxon>
        <taxon>Actinopterygii</taxon>
        <taxon>Neopterygii</taxon>
        <taxon>Teleostei</taxon>
        <taxon>Neoteleostei</taxon>
        <taxon>Acanthomorphata</taxon>
        <taxon>Eupercaria</taxon>
        <taxon>Perciformes</taxon>
        <taxon>Cottioidei</taxon>
        <taxon>Cottales</taxon>
        <taxon>Liparidae</taxon>
        <taxon>Liparis</taxon>
    </lineage>
</organism>
<reference evidence="2 3" key="1">
    <citation type="submission" date="2019-03" db="EMBL/GenBank/DDBJ databases">
        <title>First draft genome of Liparis tanakae, snailfish: a comprehensive survey of snailfish specific genes.</title>
        <authorList>
            <person name="Kim W."/>
            <person name="Song I."/>
            <person name="Jeong J.-H."/>
            <person name="Kim D."/>
            <person name="Kim S."/>
            <person name="Ryu S."/>
            <person name="Song J.Y."/>
            <person name="Lee S.K."/>
        </authorList>
    </citation>
    <scope>NUCLEOTIDE SEQUENCE [LARGE SCALE GENOMIC DNA]</scope>
    <source>
        <tissue evidence="2">Muscle</tissue>
    </source>
</reference>
<evidence type="ECO:0000313" key="2">
    <source>
        <dbReference type="EMBL" id="TNN36063.1"/>
    </source>
</evidence>
<feature type="compositionally biased region" description="Pro residues" evidence="1">
    <location>
        <begin position="86"/>
        <end position="95"/>
    </location>
</feature>
<keyword evidence="3" id="KW-1185">Reference proteome</keyword>
<proteinExistence type="predicted"/>
<gene>
    <name evidence="2" type="ORF">EYF80_053775</name>
</gene>
<dbReference type="AlphaFoldDB" id="A0A4Z2F584"/>
<evidence type="ECO:0000313" key="3">
    <source>
        <dbReference type="Proteomes" id="UP000314294"/>
    </source>
</evidence>
<dbReference type="Proteomes" id="UP000314294">
    <property type="component" value="Unassembled WGS sequence"/>
</dbReference>
<feature type="compositionally biased region" description="Basic and acidic residues" evidence="1">
    <location>
        <begin position="16"/>
        <end position="27"/>
    </location>
</feature>
<feature type="region of interest" description="Disordered" evidence="1">
    <location>
        <begin position="84"/>
        <end position="119"/>
    </location>
</feature>
<sequence length="211" mass="22644">MAFVSTEEQSVSGVLQHEDEPYSECRTKFRVTGPSAPPGPGSQVHQGRGLGVQSPLPPHRHPVPDLFPEAGGGAEGVARSWLRPPAAAPRAPPPAHGALRPPQVTQRLREESQLGRGDPLHLHQDHLEAESTGDHDDVINVQLRDRLIGCGGGVEQQEAAAGLDVLLHRVHDGFRRKERNCGYSRPAGDAVLSFCQQGALWLVSASRGRCG</sequence>
<dbReference type="EMBL" id="SRLO01001666">
    <property type="protein sequence ID" value="TNN36063.1"/>
    <property type="molecule type" value="Genomic_DNA"/>
</dbReference>
<feature type="compositionally biased region" description="Basic and acidic residues" evidence="1">
    <location>
        <begin position="107"/>
        <end position="119"/>
    </location>
</feature>
<comment type="caution">
    <text evidence="2">The sequence shown here is derived from an EMBL/GenBank/DDBJ whole genome shotgun (WGS) entry which is preliminary data.</text>
</comment>
<evidence type="ECO:0000256" key="1">
    <source>
        <dbReference type="SAM" id="MobiDB-lite"/>
    </source>
</evidence>
<feature type="compositionally biased region" description="Polar residues" evidence="1">
    <location>
        <begin position="1"/>
        <end position="13"/>
    </location>
</feature>
<accession>A0A4Z2F584</accession>
<feature type="region of interest" description="Disordered" evidence="1">
    <location>
        <begin position="1"/>
        <end position="64"/>
    </location>
</feature>